<dbReference type="AlphaFoldDB" id="A0A2P2PC60"/>
<sequence>MSSLTSFAGDFSCCNTNTKVRTVLFKKKKNFL</sequence>
<organism evidence="1">
    <name type="scientific">Rhizophora mucronata</name>
    <name type="common">Asiatic mangrove</name>
    <dbReference type="NCBI Taxonomy" id="61149"/>
    <lineage>
        <taxon>Eukaryota</taxon>
        <taxon>Viridiplantae</taxon>
        <taxon>Streptophyta</taxon>
        <taxon>Embryophyta</taxon>
        <taxon>Tracheophyta</taxon>
        <taxon>Spermatophyta</taxon>
        <taxon>Magnoliopsida</taxon>
        <taxon>eudicotyledons</taxon>
        <taxon>Gunneridae</taxon>
        <taxon>Pentapetalae</taxon>
        <taxon>rosids</taxon>
        <taxon>fabids</taxon>
        <taxon>Malpighiales</taxon>
        <taxon>Rhizophoraceae</taxon>
        <taxon>Rhizophora</taxon>
    </lineage>
</organism>
<accession>A0A2P2PC60</accession>
<protein>
    <submittedName>
        <fullName evidence="1">Uncharacterized protein</fullName>
    </submittedName>
</protein>
<name>A0A2P2PC60_RHIMU</name>
<proteinExistence type="predicted"/>
<evidence type="ECO:0000313" key="1">
    <source>
        <dbReference type="EMBL" id="MBX52332.1"/>
    </source>
</evidence>
<dbReference type="EMBL" id="GGEC01071848">
    <property type="protein sequence ID" value="MBX52332.1"/>
    <property type="molecule type" value="Transcribed_RNA"/>
</dbReference>
<reference evidence="1" key="1">
    <citation type="submission" date="2018-02" db="EMBL/GenBank/DDBJ databases">
        <title>Rhizophora mucronata_Transcriptome.</title>
        <authorList>
            <person name="Meera S.P."/>
            <person name="Sreeshan A."/>
            <person name="Augustine A."/>
        </authorList>
    </citation>
    <scope>NUCLEOTIDE SEQUENCE</scope>
    <source>
        <tissue evidence="1">Leaf</tissue>
    </source>
</reference>